<dbReference type="PANTHER" id="PTHR13237">
    <property type="entry name" value="SOMETHING ABOUT SILENCING PROTEIN 10-RELATED"/>
    <property type="match status" value="1"/>
</dbReference>
<organism evidence="3 4">
    <name type="scientific">Patella caerulea</name>
    <name type="common">Rayed Mediterranean limpet</name>
    <dbReference type="NCBI Taxonomy" id="87958"/>
    <lineage>
        <taxon>Eukaryota</taxon>
        <taxon>Metazoa</taxon>
        <taxon>Spiralia</taxon>
        <taxon>Lophotrochozoa</taxon>
        <taxon>Mollusca</taxon>
        <taxon>Gastropoda</taxon>
        <taxon>Patellogastropoda</taxon>
        <taxon>Patelloidea</taxon>
        <taxon>Patellidae</taxon>
        <taxon>Patella</taxon>
    </lineage>
</organism>
<dbReference type="GO" id="GO:0032040">
    <property type="term" value="C:small-subunit processome"/>
    <property type="evidence" value="ECO:0007669"/>
    <property type="project" value="TreeGrafter"/>
</dbReference>
<feature type="compositionally biased region" description="Basic residues" evidence="2">
    <location>
        <begin position="276"/>
        <end position="309"/>
    </location>
</feature>
<sequence>MEQIVEQDLPKVLNIFKDVKNKTSDAIGQVTSLISKIENGEHPTAKGISFLEVKFEMLLSYLINLVYTMLRKSSGLSIADDPAIERLVEIRTVLERMRPIDQTLKYQIDKLIKTAQTGTQDASDPLRFRANPANLAAEADNDDEEDEDGEPKKYVAPKVAPVAYTGDLTAAEQEELIKQRAVKRVLSSRMLKELRHQYDDSPEEIREAYDVHRLRENKTERDRTEYEEERFIRLPSSKKQRASEGNNLATLTSLSKLTEFGDMSALTADDGLFKSRGGKKRKMTAANKKQKSKPKGKKKLKGSKFKRRK</sequence>
<evidence type="ECO:0008006" key="5">
    <source>
        <dbReference type="Google" id="ProtNLM"/>
    </source>
</evidence>
<dbReference type="InterPro" id="IPR007146">
    <property type="entry name" value="Sas10/Utp3/C1D"/>
</dbReference>
<protein>
    <recommendedName>
        <fullName evidence="5">Neuroguidin</fullName>
    </recommendedName>
</protein>
<evidence type="ECO:0000313" key="4">
    <source>
        <dbReference type="Proteomes" id="UP001347796"/>
    </source>
</evidence>
<evidence type="ECO:0000256" key="1">
    <source>
        <dbReference type="ARBA" id="ARBA00010979"/>
    </source>
</evidence>
<dbReference type="EMBL" id="JAZGQO010000006">
    <property type="protein sequence ID" value="KAK6185937.1"/>
    <property type="molecule type" value="Genomic_DNA"/>
</dbReference>
<dbReference type="PANTHER" id="PTHR13237:SF9">
    <property type="entry name" value="NEUROGUIDIN"/>
    <property type="match status" value="1"/>
</dbReference>
<dbReference type="Pfam" id="PF04000">
    <property type="entry name" value="Sas10_Utp3"/>
    <property type="match status" value="1"/>
</dbReference>
<evidence type="ECO:0000313" key="3">
    <source>
        <dbReference type="EMBL" id="KAK6185937.1"/>
    </source>
</evidence>
<evidence type="ECO:0000256" key="2">
    <source>
        <dbReference type="SAM" id="MobiDB-lite"/>
    </source>
</evidence>
<comment type="caution">
    <text evidence="3">The sequence shown here is derived from an EMBL/GenBank/DDBJ whole genome shotgun (WGS) entry which is preliminary data.</text>
</comment>
<reference evidence="3 4" key="1">
    <citation type="submission" date="2024-01" db="EMBL/GenBank/DDBJ databases">
        <title>The genome of the rayed Mediterranean limpet Patella caerulea (Linnaeus, 1758).</title>
        <authorList>
            <person name="Anh-Thu Weber A."/>
            <person name="Halstead-Nussloch G."/>
        </authorList>
    </citation>
    <scope>NUCLEOTIDE SEQUENCE [LARGE SCALE GENOMIC DNA]</scope>
    <source>
        <strain evidence="3">AATW-2023a</strain>
        <tissue evidence="3">Whole specimen</tissue>
    </source>
</reference>
<proteinExistence type="inferred from homology"/>
<dbReference type="GO" id="GO:0000462">
    <property type="term" value="P:maturation of SSU-rRNA from tricistronic rRNA transcript (SSU-rRNA, 5.8S rRNA, LSU-rRNA)"/>
    <property type="evidence" value="ECO:0007669"/>
    <property type="project" value="TreeGrafter"/>
</dbReference>
<keyword evidence="4" id="KW-1185">Reference proteome</keyword>
<dbReference type="AlphaFoldDB" id="A0AAN8PUL3"/>
<accession>A0AAN8PUL3</accession>
<feature type="region of interest" description="Disordered" evidence="2">
    <location>
        <begin position="268"/>
        <end position="309"/>
    </location>
</feature>
<gene>
    <name evidence="3" type="ORF">SNE40_008065</name>
</gene>
<name>A0AAN8PUL3_PATCE</name>
<dbReference type="Proteomes" id="UP001347796">
    <property type="component" value="Unassembled WGS sequence"/>
</dbReference>
<comment type="similarity">
    <text evidence="1">Belongs to the SAS10 family.</text>
</comment>